<feature type="compositionally biased region" description="Polar residues" evidence="1">
    <location>
        <begin position="76"/>
        <end position="93"/>
    </location>
</feature>
<evidence type="ECO:0000256" key="1">
    <source>
        <dbReference type="SAM" id="MobiDB-lite"/>
    </source>
</evidence>
<gene>
    <name evidence="2" type="ORF">LY79DRAFT_560955</name>
</gene>
<name>A0AAD8V2B4_9PEZI</name>
<evidence type="ECO:0000313" key="2">
    <source>
        <dbReference type="EMBL" id="KAK1580612.1"/>
    </source>
</evidence>
<dbReference type="AlphaFoldDB" id="A0AAD8V2B4"/>
<reference evidence="2" key="1">
    <citation type="submission" date="2021-06" db="EMBL/GenBank/DDBJ databases">
        <title>Comparative genomics, transcriptomics and evolutionary studies reveal genomic signatures of adaptation to plant cell wall in hemibiotrophic fungi.</title>
        <authorList>
            <consortium name="DOE Joint Genome Institute"/>
            <person name="Baroncelli R."/>
            <person name="Diaz J.F."/>
            <person name="Benocci T."/>
            <person name="Peng M."/>
            <person name="Battaglia E."/>
            <person name="Haridas S."/>
            <person name="Andreopoulos W."/>
            <person name="Labutti K."/>
            <person name="Pangilinan J."/>
            <person name="Floch G.L."/>
            <person name="Makela M.R."/>
            <person name="Henrissat B."/>
            <person name="Grigoriev I.V."/>
            <person name="Crouch J.A."/>
            <person name="De Vries R.P."/>
            <person name="Sukno S.A."/>
            <person name="Thon M.R."/>
        </authorList>
    </citation>
    <scope>NUCLEOTIDE SEQUENCE</scope>
    <source>
        <strain evidence="2">CBS 125086</strain>
    </source>
</reference>
<dbReference type="Proteomes" id="UP001230504">
    <property type="component" value="Unassembled WGS sequence"/>
</dbReference>
<dbReference type="RefSeq" id="XP_060411645.1">
    <property type="nucleotide sequence ID" value="XM_060558379.1"/>
</dbReference>
<dbReference type="EMBL" id="JAHLJV010000053">
    <property type="protein sequence ID" value="KAK1580612.1"/>
    <property type="molecule type" value="Genomic_DNA"/>
</dbReference>
<protein>
    <submittedName>
        <fullName evidence="2">Uncharacterized protein</fullName>
    </submittedName>
</protein>
<accession>A0AAD8V2B4</accession>
<comment type="caution">
    <text evidence="2">The sequence shown here is derived from an EMBL/GenBank/DDBJ whole genome shotgun (WGS) entry which is preliminary data.</text>
</comment>
<proteinExistence type="predicted"/>
<feature type="region of interest" description="Disordered" evidence="1">
    <location>
        <begin position="1"/>
        <end position="47"/>
    </location>
</feature>
<organism evidence="2 3">
    <name type="scientific">Colletotrichum navitas</name>
    <dbReference type="NCBI Taxonomy" id="681940"/>
    <lineage>
        <taxon>Eukaryota</taxon>
        <taxon>Fungi</taxon>
        <taxon>Dikarya</taxon>
        <taxon>Ascomycota</taxon>
        <taxon>Pezizomycotina</taxon>
        <taxon>Sordariomycetes</taxon>
        <taxon>Hypocreomycetidae</taxon>
        <taxon>Glomerellales</taxon>
        <taxon>Glomerellaceae</taxon>
        <taxon>Colletotrichum</taxon>
        <taxon>Colletotrichum graminicola species complex</taxon>
    </lineage>
</organism>
<feature type="region of interest" description="Disordered" evidence="1">
    <location>
        <begin position="76"/>
        <end position="107"/>
    </location>
</feature>
<sequence>MLPACSSALIHNQPGRLRRDSSPQPRQHHRPNKRSPHAPRAWQSEGVAGPNHHGMACCGGLEHYFLLLQHAPAGAYNQSTHMSSPSRDSSTKGPISPETRGHFPPEPSLRLTARVSAMLFATRNLALTASVAVGRPREPPRSVRAGARVPHRPGALRTNMTHPP</sequence>
<evidence type="ECO:0000313" key="3">
    <source>
        <dbReference type="Proteomes" id="UP001230504"/>
    </source>
</evidence>
<feature type="compositionally biased region" description="Basic residues" evidence="1">
    <location>
        <begin position="26"/>
        <end position="37"/>
    </location>
</feature>
<dbReference type="GeneID" id="85442619"/>
<keyword evidence="3" id="KW-1185">Reference proteome</keyword>